<dbReference type="PANTHER" id="PTHR30618:SF2">
    <property type="entry name" value="ALLANTOIN PERMEASE-RELATED"/>
    <property type="match status" value="1"/>
</dbReference>
<dbReference type="Pfam" id="PF02133">
    <property type="entry name" value="Transp_cyt_pur"/>
    <property type="match status" value="1"/>
</dbReference>
<keyword evidence="3 6" id="KW-0812">Transmembrane</keyword>
<evidence type="ECO:0000256" key="6">
    <source>
        <dbReference type="SAM" id="Phobius"/>
    </source>
</evidence>
<organism evidence="7 8">
    <name type="scientific">Scheffersomyces stipitis (strain ATCC 58785 / CBS 6054 / NBRC 10063 / NRRL Y-11545)</name>
    <name type="common">Yeast</name>
    <name type="synonym">Pichia stipitis</name>
    <dbReference type="NCBI Taxonomy" id="322104"/>
    <lineage>
        <taxon>Eukaryota</taxon>
        <taxon>Fungi</taxon>
        <taxon>Dikarya</taxon>
        <taxon>Ascomycota</taxon>
        <taxon>Saccharomycotina</taxon>
        <taxon>Pichiomycetes</taxon>
        <taxon>Debaryomycetaceae</taxon>
        <taxon>Scheffersomyces</taxon>
    </lineage>
</organism>
<dbReference type="InParanoid" id="A3LNV9"/>
<dbReference type="GeneID" id="4837415"/>
<keyword evidence="8" id="KW-1185">Reference proteome</keyword>
<dbReference type="STRING" id="322104.A3LNV9"/>
<feature type="transmembrane region" description="Helical" evidence="6">
    <location>
        <begin position="485"/>
        <end position="503"/>
    </location>
</feature>
<evidence type="ECO:0000256" key="4">
    <source>
        <dbReference type="ARBA" id="ARBA00022989"/>
    </source>
</evidence>
<dbReference type="CDD" id="cd11482">
    <property type="entry name" value="SLC-NCS1sbd_NRT1-like"/>
    <property type="match status" value="1"/>
</dbReference>
<evidence type="ECO:0000256" key="2">
    <source>
        <dbReference type="ARBA" id="ARBA00008974"/>
    </source>
</evidence>
<feature type="transmembrane region" description="Helical" evidence="6">
    <location>
        <begin position="159"/>
        <end position="181"/>
    </location>
</feature>
<keyword evidence="4 6" id="KW-1133">Transmembrane helix</keyword>
<dbReference type="EMBL" id="CP000496">
    <property type="protein sequence ID" value="ABN64934.2"/>
    <property type="molecule type" value="Genomic_DNA"/>
</dbReference>
<dbReference type="GO" id="GO:0005886">
    <property type="term" value="C:plasma membrane"/>
    <property type="evidence" value="ECO:0007669"/>
    <property type="project" value="TreeGrafter"/>
</dbReference>
<evidence type="ECO:0000313" key="8">
    <source>
        <dbReference type="Proteomes" id="UP000002258"/>
    </source>
</evidence>
<evidence type="ECO:0000256" key="1">
    <source>
        <dbReference type="ARBA" id="ARBA00004141"/>
    </source>
</evidence>
<dbReference type="KEGG" id="pic:PICST_42384"/>
<dbReference type="AlphaFoldDB" id="A3LNV9"/>
<dbReference type="FunCoup" id="A3LNV9">
    <property type="interactions" value="633"/>
</dbReference>
<feature type="transmembrane region" description="Helical" evidence="6">
    <location>
        <begin position="424"/>
        <end position="442"/>
    </location>
</feature>
<dbReference type="InterPro" id="IPR045225">
    <property type="entry name" value="Uracil/uridine/allantoin_perm"/>
</dbReference>
<comment type="similarity">
    <text evidence="2">Belongs to the purine-cytosine permease (2.A.39) family.</text>
</comment>
<dbReference type="Proteomes" id="UP000002258">
    <property type="component" value="Chromosome 2"/>
</dbReference>
<protein>
    <submittedName>
        <fullName evidence="7">Allantoin permease</fullName>
    </submittedName>
</protein>
<evidence type="ECO:0000256" key="5">
    <source>
        <dbReference type="ARBA" id="ARBA00023136"/>
    </source>
</evidence>
<dbReference type="GO" id="GO:0015205">
    <property type="term" value="F:nucleobase transmembrane transporter activity"/>
    <property type="evidence" value="ECO:0007669"/>
    <property type="project" value="TreeGrafter"/>
</dbReference>
<gene>
    <name evidence="7" type="primary">DAL4.3</name>
    <name evidence="7" type="ORF">PICST_42384</name>
</gene>
<feature type="transmembrane region" description="Helical" evidence="6">
    <location>
        <begin position="129"/>
        <end position="152"/>
    </location>
</feature>
<proteinExistence type="inferred from homology"/>
<evidence type="ECO:0000313" key="7">
    <source>
        <dbReference type="EMBL" id="ABN64934.2"/>
    </source>
</evidence>
<comment type="subcellular location">
    <subcellularLocation>
        <location evidence="1">Membrane</location>
        <topology evidence="1">Multi-pass membrane protein</topology>
    </subcellularLocation>
</comment>
<dbReference type="OrthoDB" id="2018619at2759"/>
<dbReference type="OMA" id="YEAFAGP"/>
<accession>A3LNV9</accession>
<feature type="transmembrane region" description="Helical" evidence="6">
    <location>
        <begin position="268"/>
        <end position="288"/>
    </location>
</feature>
<dbReference type="FunFam" id="1.10.4160.10:FF:000001">
    <property type="entry name" value="Uracil permease, putative"/>
    <property type="match status" value="1"/>
</dbReference>
<feature type="transmembrane region" description="Helical" evidence="6">
    <location>
        <begin position="105"/>
        <end position="123"/>
    </location>
</feature>
<dbReference type="InterPro" id="IPR012681">
    <property type="entry name" value="NCS1"/>
</dbReference>
<dbReference type="InterPro" id="IPR001248">
    <property type="entry name" value="Pur-cyt_permease"/>
</dbReference>
<dbReference type="HOGENOM" id="CLU_021555_2_2_1"/>
<dbReference type="PANTHER" id="PTHR30618">
    <property type="entry name" value="NCS1 FAMILY PURINE/PYRIMIDINE TRANSPORTER"/>
    <property type="match status" value="1"/>
</dbReference>
<feature type="transmembrane region" description="Helical" evidence="6">
    <location>
        <begin position="515"/>
        <end position="534"/>
    </location>
</feature>
<dbReference type="Gene3D" id="1.10.4160.10">
    <property type="entry name" value="Hydantoin permease"/>
    <property type="match status" value="1"/>
</dbReference>
<sequence length="596" mass="66789">MDSKVEKINTVVSEERGSVEDSYTEYDELTFWQRLVRKLEVQPKGDLTHSQMFLYNYDLRPVEAERRQWAWYNYVFFWVADSFNINTWQIAATGIQQGGMNWWQTWISVWIGYTFTGIFVSQASRVGLFYHISFPVSIRSSFGIYGSLWPVINRVVMSAVWYAVQCSVAGPCVEVMLRAIFGQNLDKTMPNGIKDKDLTTFKFLCFFLFWLFSLPFLWFPPHKVRHLFTVKAYVVPVAGIAFLVWTIVKAGGIGPVVHQPATVSGSKLGWAFVASTMNSLANFATLIVNAPDFSRFSTKPSWSMKYLVYTISIPTCFSLTSLIGILVTSASSNMYGETYWSPLDVLSRFLDNYTSGNRAGVFLLGLAFALAQLGTNISANSLSFGTDVTAIMPRFMSIRRGSYLCAAIALAVCPWKLTSSSSMFTTYLSAYSVFLSSIAGVVSCDYYHVRRGRLFLTHLYSMTAPGSSAPSIYKYNALGINLRAFVAYVGGILPNIVGFVGATETHKVPIGATKVYQLNFFVGFISSYVLYYLLCYFFPVAGAPNLGPFEKGWYEKHAEVEDFEDELTGKIVDPDNIPEVAFSTSYTSGKYDVKSL</sequence>
<feature type="transmembrane region" description="Helical" evidence="6">
    <location>
        <begin position="308"/>
        <end position="330"/>
    </location>
</feature>
<keyword evidence="5 6" id="KW-0472">Membrane</keyword>
<name>A3LNV9_PICST</name>
<feature type="transmembrane region" description="Helical" evidence="6">
    <location>
        <begin position="359"/>
        <end position="379"/>
    </location>
</feature>
<dbReference type="NCBIfam" id="TIGR00800">
    <property type="entry name" value="ncs1"/>
    <property type="match status" value="1"/>
</dbReference>
<feature type="transmembrane region" description="Helical" evidence="6">
    <location>
        <begin position="201"/>
        <end position="218"/>
    </location>
</feature>
<feature type="transmembrane region" description="Helical" evidence="6">
    <location>
        <begin position="230"/>
        <end position="248"/>
    </location>
</feature>
<evidence type="ECO:0000256" key="3">
    <source>
        <dbReference type="ARBA" id="ARBA00022692"/>
    </source>
</evidence>
<reference evidence="7 8" key="1">
    <citation type="journal article" date="2007" name="Nat. Biotechnol.">
        <title>Genome sequence of the lignocellulose-bioconverting and xylose-fermenting yeast Pichia stipitis.</title>
        <authorList>
            <person name="Jeffries T.W."/>
            <person name="Grigoriev I.V."/>
            <person name="Grimwood J."/>
            <person name="Laplaza J.M."/>
            <person name="Aerts A."/>
            <person name="Salamov A."/>
            <person name="Schmutz J."/>
            <person name="Lindquist E."/>
            <person name="Dehal P."/>
            <person name="Shapiro H."/>
            <person name="Jin Y.S."/>
            <person name="Passoth V."/>
            <person name="Richardson P.M."/>
        </authorList>
    </citation>
    <scope>NUCLEOTIDE SEQUENCE [LARGE SCALE GENOMIC DNA]</scope>
    <source>
        <strain evidence="8">ATCC 58785 / CBS 6054 / NBRC 10063 / NRRL Y-11545</strain>
    </source>
</reference>
<dbReference type="RefSeq" id="XP_001382963.2">
    <property type="nucleotide sequence ID" value="XM_001382926.1"/>
</dbReference>
<dbReference type="eggNOG" id="KOG2466">
    <property type="taxonomic scope" value="Eukaryota"/>
</dbReference>
<feature type="transmembrane region" description="Helical" evidence="6">
    <location>
        <begin position="400"/>
        <end position="418"/>
    </location>
</feature>